<keyword evidence="2" id="KW-1185">Reference proteome</keyword>
<evidence type="ECO:0000313" key="1">
    <source>
        <dbReference type="EMBL" id="SLJ99950.1"/>
    </source>
</evidence>
<name>A0A1U6HVW3_9SPHN</name>
<dbReference type="Proteomes" id="UP000190989">
    <property type="component" value="Unassembled WGS sequence"/>
</dbReference>
<proteinExistence type="predicted"/>
<dbReference type="AlphaFoldDB" id="A0A1U6HVW3"/>
<protein>
    <submittedName>
        <fullName evidence="1">Uncharacterized protein</fullName>
    </submittedName>
</protein>
<organism evidence="1 2">
    <name type="scientific">Novosphingobium mathurense</name>
    <dbReference type="NCBI Taxonomy" id="428990"/>
    <lineage>
        <taxon>Bacteria</taxon>
        <taxon>Pseudomonadati</taxon>
        <taxon>Pseudomonadota</taxon>
        <taxon>Alphaproteobacteria</taxon>
        <taxon>Sphingomonadales</taxon>
        <taxon>Sphingomonadaceae</taxon>
        <taxon>Novosphingobium</taxon>
    </lineage>
</organism>
<evidence type="ECO:0000313" key="2">
    <source>
        <dbReference type="Proteomes" id="UP000190989"/>
    </source>
</evidence>
<dbReference type="EMBL" id="FVZE01000003">
    <property type="protein sequence ID" value="SLJ99950.1"/>
    <property type="molecule type" value="Genomic_DNA"/>
</dbReference>
<reference evidence="2" key="1">
    <citation type="submission" date="2017-02" db="EMBL/GenBank/DDBJ databases">
        <authorList>
            <person name="Varghese N."/>
            <person name="Submissions S."/>
        </authorList>
    </citation>
    <scope>NUCLEOTIDE SEQUENCE [LARGE SCALE GENOMIC DNA]</scope>
    <source>
        <strain evidence="2">SM117</strain>
    </source>
</reference>
<accession>A0A1U6HVW3</accession>
<gene>
    <name evidence="1" type="ORF">SAMN06295987_103203</name>
</gene>
<sequence>MPDSEACPPEQDPAVLSALYLGRIQAAVSQANDGAMCVLAGRLIRESLVTALRQEGHSFTDERFFDWFAGLSTLSDVSAHKLRPPRALCQAILTEFRHNPWSHLAEASERMARAFLAPVDLERNEGHEDTNALLAEARLVVDAIEPCDTDLPFTPVSALFSAARKSLRFARQERGIELIKGPRSAVAVEVNEQTHSRWALDILSGNYLAPKHGLPISAPLPGLLTFATEHNDPFDDDMPSIARPSGSNRESLIALRDALWSLDRRLLDAIRDAHCIADKLQNRRSNGRAGDVAFYLAGFGILRGVQIERVIGASRLGVRTIMSTLVQAGLVEGETSRNAATMFRFAPREVNHPHAAQDPEDFAFSSQAIDEFQSSMDAIDELLRRTSRSQSEDGC</sequence>